<dbReference type="HAMAP" id="MF_01054">
    <property type="entry name" value="UPF0237"/>
    <property type="match status" value="1"/>
</dbReference>
<feature type="domain" description="ACT" evidence="2">
    <location>
        <begin position="6"/>
        <end position="79"/>
    </location>
</feature>
<protein>
    <recommendedName>
        <fullName evidence="1">UPF0237 protein SAMN05421734_10457</fullName>
    </recommendedName>
</protein>
<dbReference type="NCBIfam" id="NF001220">
    <property type="entry name" value="PRK00194.1"/>
    <property type="match status" value="1"/>
</dbReference>
<proteinExistence type="inferred from homology"/>
<dbReference type="OrthoDB" id="9803078at2"/>
<evidence type="ECO:0000259" key="2">
    <source>
        <dbReference type="PROSITE" id="PS51671"/>
    </source>
</evidence>
<dbReference type="AlphaFoldDB" id="A0A1G6IJT1"/>
<dbReference type="CDD" id="cd04872">
    <property type="entry name" value="ACT_1ZPV"/>
    <property type="match status" value="1"/>
</dbReference>
<reference evidence="4" key="1">
    <citation type="submission" date="2016-09" db="EMBL/GenBank/DDBJ databases">
        <authorList>
            <person name="Varghese N."/>
            <person name="Submissions S."/>
        </authorList>
    </citation>
    <scope>NUCLEOTIDE SEQUENCE [LARGE SCALE GENOMIC DNA]</scope>
    <source>
        <strain evidence="4">S5</strain>
    </source>
</reference>
<organism evidence="3 4">
    <name type="scientific">Pelagirhabdus alkalitolerans</name>
    <dbReference type="NCBI Taxonomy" id="1612202"/>
    <lineage>
        <taxon>Bacteria</taxon>
        <taxon>Bacillati</taxon>
        <taxon>Bacillota</taxon>
        <taxon>Bacilli</taxon>
        <taxon>Bacillales</taxon>
        <taxon>Bacillaceae</taxon>
        <taxon>Pelagirhabdus</taxon>
    </lineage>
</organism>
<keyword evidence="4" id="KW-1185">Reference proteome</keyword>
<dbReference type="PANTHER" id="PTHR34875:SF6">
    <property type="entry name" value="UPF0237 PROTEIN MJ1558"/>
    <property type="match status" value="1"/>
</dbReference>
<comment type="similarity">
    <text evidence="1">Belongs to the UPF0237 family.</text>
</comment>
<dbReference type="Proteomes" id="UP000242949">
    <property type="component" value="Unassembled WGS sequence"/>
</dbReference>
<evidence type="ECO:0000313" key="4">
    <source>
        <dbReference type="Proteomes" id="UP000242949"/>
    </source>
</evidence>
<evidence type="ECO:0000313" key="3">
    <source>
        <dbReference type="EMBL" id="SDC06683.1"/>
    </source>
</evidence>
<dbReference type="PANTHER" id="PTHR34875">
    <property type="entry name" value="UPF0237 PROTEIN MJ1558"/>
    <property type="match status" value="1"/>
</dbReference>
<name>A0A1G6IJT1_9BACI</name>
<dbReference type="SUPFAM" id="SSF55021">
    <property type="entry name" value="ACT-like"/>
    <property type="match status" value="1"/>
</dbReference>
<sequence length="90" mass="10335">MKKRAVVTVVGKDQVGIIARVTNVLADYKMNIHDISQTILQDYFTMMMIVDTAEEDQIDALLKTFETIETEMNLTISIQLEDVFQAMHRI</sequence>
<dbReference type="STRING" id="1612202.SAMN05421734_10457"/>
<dbReference type="InterPro" id="IPR002912">
    <property type="entry name" value="ACT_dom"/>
</dbReference>
<dbReference type="RefSeq" id="WP_090794942.1">
    <property type="nucleotide sequence ID" value="NZ_FMYI01000004.1"/>
</dbReference>
<dbReference type="PROSITE" id="PS51671">
    <property type="entry name" value="ACT"/>
    <property type="match status" value="1"/>
</dbReference>
<gene>
    <name evidence="3" type="ORF">SAMN05421734_10457</name>
</gene>
<dbReference type="Pfam" id="PF13740">
    <property type="entry name" value="ACT_6"/>
    <property type="match status" value="1"/>
</dbReference>
<dbReference type="Gene3D" id="3.30.70.260">
    <property type="match status" value="1"/>
</dbReference>
<dbReference type="InterPro" id="IPR050990">
    <property type="entry name" value="UPF0237/GcvR_regulator"/>
</dbReference>
<accession>A0A1G6IJT1</accession>
<dbReference type="InterPro" id="IPR022986">
    <property type="entry name" value="UPF0237_ACT"/>
</dbReference>
<dbReference type="InterPro" id="IPR045865">
    <property type="entry name" value="ACT-like_dom_sf"/>
</dbReference>
<dbReference type="EMBL" id="FMYI01000004">
    <property type="protein sequence ID" value="SDC06683.1"/>
    <property type="molecule type" value="Genomic_DNA"/>
</dbReference>
<evidence type="ECO:0000256" key="1">
    <source>
        <dbReference type="HAMAP-Rule" id="MF_01054"/>
    </source>
</evidence>